<name>I7LU87_TETTS</name>
<feature type="region of interest" description="Disordered" evidence="1">
    <location>
        <begin position="1734"/>
        <end position="1768"/>
    </location>
</feature>
<gene>
    <name evidence="2" type="ORF">TTHERM_00141190</name>
</gene>
<dbReference type="InterPro" id="IPR015919">
    <property type="entry name" value="Cadherin-like_sf"/>
</dbReference>
<accession>I7LU87</accession>
<proteinExistence type="predicted"/>
<dbReference type="EMBL" id="GG662793">
    <property type="protein sequence ID" value="EAR90811.2"/>
    <property type="molecule type" value="Genomic_DNA"/>
</dbReference>
<dbReference type="InParanoid" id="I7LU87"/>
<dbReference type="SUPFAM" id="SSF82171">
    <property type="entry name" value="DPP6 N-terminal domain-like"/>
    <property type="match status" value="1"/>
</dbReference>
<protein>
    <recommendedName>
        <fullName evidence="4">Calpain family cysteine protease</fullName>
    </recommendedName>
</protein>
<feature type="compositionally biased region" description="Basic and acidic residues" evidence="1">
    <location>
        <begin position="1746"/>
        <end position="1756"/>
    </location>
</feature>
<evidence type="ECO:0000256" key="1">
    <source>
        <dbReference type="SAM" id="MobiDB-lite"/>
    </source>
</evidence>
<evidence type="ECO:0000313" key="3">
    <source>
        <dbReference type="Proteomes" id="UP000009168"/>
    </source>
</evidence>
<dbReference type="GO" id="GO:0005509">
    <property type="term" value="F:calcium ion binding"/>
    <property type="evidence" value="ECO:0007669"/>
    <property type="project" value="InterPro"/>
</dbReference>
<evidence type="ECO:0008006" key="4">
    <source>
        <dbReference type="Google" id="ProtNLM"/>
    </source>
</evidence>
<organism evidence="2 3">
    <name type="scientific">Tetrahymena thermophila (strain SB210)</name>
    <dbReference type="NCBI Taxonomy" id="312017"/>
    <lineage>
        <taxon>Eukaryota</taxon>
        <taxon>Sar</taxon>
        <taxon>Alveolata</taxon>
        <taxon>Ciliophora</taxon>
        <taxon>Intramacronucleata</taxon>
        <taxon>Oligohymenophorea</taxon>
        <taxon>Hymenostomatida</taxon>
        <taxon>Tetrahymenina</taxon>
        <taxon>Tetrahymenidae</taxon>
        <taxon>Tetrahymena</taxon>
    </lineage>
</organism>
<keyword evidence="3" id="KW-1185">Reference proteome</keyword>
<reference evidence="3" key="1">
    <citation type="journal article" date="2006" name="PLoS Biol.">
        <title>Macronuclear genome sequence of the ciliate Tetrahymena thermophila, a model eukaryote.</title>
        <authorList>
            <person name="Eisen J.A."/>
            <person name="Coyne R.S."/>
            <person name="Wu M."/>
            <person name="Wu D."/>
            <person name="Thiagarajan M."/>
            <person name="Wortman J.R."/>
            <person name="Badger J.H."/>
            <person name="Ren Q."/>
            <person name="Amedeo P."/>
            <person name="Jones K.M."/>
            <person name="Tallon L.J."/>
            <person name="Delcher A.L."/>
            <person name="Salzberg S.L."/>
            <person name="Silva J.C."/>
            <person name="Haas B.J."/>
            <person name="Majoros W.H."/>
            <person name="Farzad M."/>
            <person name="Carlton J.M."/>
            <person name="Smith R.K. Jr."/>
            <person name="Garg J."/>
            <person name="Pearlman R.E."/>
            <person name="Karrer K.M."/>
            <person name="Sun L."/>
            <person name="Manning G."/>
            <person name="Elde N.C."/>
            <person name="Turkewitz A.P."/>
            <person name="Asai D.J."/>
            <person name="Wilkes D.E."/>
            <person name="Wang Y."/>
            <person name="Cai H."/>
            <person name="Collins K."/>
            <person name="Stewart B.A."/>
            <person name="Lee S.R."/>
            <person name="Wilamowska K."/>
            <person name="Weinberg Z."/>
            <person name="Ruzzo W.L."/>
            <person name="Wloga D."/>
            <person name="Gaertig J."/>
            <person name="Frankel J."/>
            <person name="Tsao C.-C."/>
            <person name="Gorovsky M.A."/>
            <person name="Keeling P.J."/>
            <person name="Waller R.F."/>
            <person name="Patron N.J."/>
            <person name="Cherry J.M."/>
            <person name="Stover N.A."/>
            <person name="Krieger C.J."/>
            <person name="del Toro C."/>
            <person name="Ryder H.F."/>
            <person name="Williamson S.C."/>
            <person name="Barbeau R.A."/>
            <person name="Hamilton E.P."/>
            <person name="Orias E."/>
        </authorList>
    </citation>
    <scope>NUCLEOTIDE SEQUENCE [LARGE SCALE GENOMIC DNA]</scope>
    <source>
        <strain evidence="3">SB210</strain>
    </source>
</reference>
<sequence>MTDILCRQLVFDPNPLTDFNLFNLKNQNTYFSVISQDNQYAFVSARSEGIYIISLANILQPTIVGNIATLQSQQLQVQKNILFIGDIFEGVIIFDISTIQSPILLSKWQLYLRIQSLVVTQNLKYLFALGNGIIFCIDVSDPKNPKTLSKNGVPSSESYRVKLSPDETHICVSNAVAGIQIMDVRQKEQIIIRVNQIPAFAVSDCLFTPDQTTIYFVDPYYGLFYASVQSIFSQPIGSTDVITLNFMNIYQTPQLQQSIAITSDGLFLLLGQRSIGQVLFEIQNKNYQKPIFVQILNGNYLSNDVYFSNNNNEAYAFATNGMSLLIFKQVMINTNKDFPNIFNTFQSSLTYLSPQYFPWQIVCLSNNKYIVQTNAKYGLNIFDIQNNYYPNLVKTIPIINGEYGGVQVNQELNALFVTGTQDGLLTYNITDMTNIKFVNQVTPLDPTKFYNAINAVSYNDQNKLIVITNGYYGFAVLNAANPYSVTMIGLFLNDKFPCTFEKCQITNDTTTIVCAGREVGLFFFDFTNYNLQLINLLPEIGAEYLIFSFDEKHAFVCFGFMGIAIVNIQNKTAPYIVSIQPVDGWAQSLTTIFNEQYLIITQIEKGQLVIVNIEDFQNPYIQSKLEFPNENSNSICVTPDQKNAYFIGNSGLRYIPINTDLILHTQIQVQYIDTQGNIFYQDLNDKQSLLVGQTAKMFFVPLYISTQVKISNAFYYRNYELQTLPYWIIFYQKTQSIQIQVDKTGAVNTFSKEKKGENIIILECLISLNANNFITPNINDTLSKQIYFNLISQGYLDKQGYLTSKLDPNIPFYLNFFDGKTFTQANVGTEQQIQNIQNDIKQILVFSLVQYSIRFFVQSSLFFNYKLQDGSTSNIISTPSLQISVLIQITSSGKFVKKQLDGIIASFSDDLTSLQLSGQTQYVNQIIGQSLEIANSTSNLTQCVLDFLIQDSSNYEISNQIPLSNLSFINIYSPIQLFQDHNLQTQLNKQYTDGNLQVQDRFQFSFDMTTFRQKNNLPITYTAFLVEGDSLTQIMTGSWIEFNSFNLGFSGEKSISSLLSSYKIRVVATDSYSTVYDEFVIEFTQIPFLYVVQLIVQIIGPIIGIFGIWKYRAEIYTFIMQKFYLYSSESAVVGEVYKKQIILMNQMWEDTENLWKFFLSMNKNFNNEILQEYQTQKVLDIIEIMARVYKVYIDNQKRFTNIDPREFEFIDSRLVRIIKRFCYQIILKTDQKTENMVQYLKKVGKKTNTSKDWYKQFAEIKYKFEVHKNKVVQKNPNENITNVITHSPIIIKSNTQKIQQNNAQNSSIELNREKQYNSPDLDINSEHNALTDKKLIQNGEKDKLDKQKLNFIETKIQMHEFESQALKDTNQNISNVQSLNKLKSPKSNFVQSQDCIKEQEEGQQKYNEEILENLNPFPEVILKTELIQQILKAKFPNQQYDTHLLQEILILEISGIQFSNPKRISPAIGESLHLFSHQLLRVEAYKRDQESSCCYCLKRFFKANYSPIGFNQNNPLPQWLNCQIINGIIHIWGIPKTNDEPELLIKIVDQLTFTILSFHLTIKDKEGYDLRDKCNLSTINKIRSENNLVANLRMQKQIQLQYYNCQSPNEQKICQDSLDQNLENKSKTLQLIPRLSKFSKEIPNYQYRNRGQSFQIDNHRIQDGQIQSFKEFDFLQVQNVGSGNELELLKNNYHLQNKKQALLQNQQKQSKEDKILKESSIEVNIIDFCKEDKSLEEDEESQQQRNFDEKNEDEVYHQVTINNYQSGK</sequence>
<dbReference type="GO" id="GO:0016020">
    <property type="term" value="C:membrane"/>
    <property type="evidence" value="ECO:0007669"/>
    <property type="project" value="InterPro"/>
</dbReference>
<feature type="compositionally biased region" description="Polar residues" evidence="1">
    <location>
        <begin position="1759"/>
        <end position="1768"/>
    </location>
</feature>
<dbReference type="Proteomes" id="UP000009168">
    <property type="component" value="Unassembled WGS sequence"/>
</dbReference>
<dbReference type="OrthoDB" id="327717at2759"/>
<dbReference type="KEGG" id="tet:TTHERM_00141190"/>
<dbReference type="GeneID" id="7827484"/>
<evidence type="ECO:0000313" key="2">
    <source>
        <dbReference type="EMBL" id="EAR90811.2"/>
    </source>
</evidence>
<dbReference type="SUPFAM" id="SSF49313">
    <property type="entry name" value="Cadherin-like"/>
    <property type="match status" value="1"/>
</dbReference>
<dbReference type="RefSeq" id="XP_001011056.2">
    <property type="nucleotide sequence ID" value="XM_001011056.2"/>
</dbReference>
<dbReference type="SUPFAM" id="SSF75011">
    <property type="entry name" value="3-carboxy-cis,cis-mucoante lactonizing enzyme"/>
    <property type="match status" value="1"/>
</dbReference>